<proteinExistence type="predicted"/>
<organism evidence="1 2">
    <name type="scientific">Pristionchus entomophagus</name>
    <dbReference type="NCBI Taxonomy" id="358040"/>
    <lineage>
        <taxon>Eukaryota</taxon>
        <taxon>Metazoa</taxon>
        <taxon>Ecdysozoa</taxon>
        <taxon>Nematoda</taxon>
        <taxon>Chromadorea</taxon>
        <taxon>Rhabditida</taxon>
        <taxon>Rhabditina</taxon>
        <taxon>Diplogasteromorpha</taxon>
        <taxon>Diplogasteroidea</taxon>
        <taxon>Neodiplogasteridae</taxon>
        <taxon>Pristionchus</taxon>
    </lineage>
</organism>
<evidence type="ECO:0000313" key="1">
    <source>
        <dbReference type="EMBL" id="GMS79488.1"/>
    </source>
</evidence>
<comment type="caution">
    <text evidence="1">The sequence shown here is derived from an EMBL/GenBank/DDBJ whole genome shotgun (WGS) entry which is preliminary data.</text>
</comment>
<reference evidence="1" key="1">
    <citation type="submission" date="2023-10" db="EMBL/GenBank/DDBJ databases">
        <title>Genome assembly of Pristionchus species.</title>
        <authorList>
            <person name="Yoshida K."/>
            <person name="Sommer R.J."/>
        </authorList>
    </citation>
    <scope>NUCLEOTIDE SEQUENCE</scope>
    <source>
        <strain evidence="1">RS0144</strain>
    </source>
</reference>
<name>A0AAV5S9I4_9BILA</name>
<gene>
    <name evidence="1" type="ORF">PENTCL1PPCAC_1663</name>
</gene>
<dbReference type="AlphaFoldDB" id="A0AAV5S9I4"/>
<protein>
    <submittedName>
        <fullName evidence="1">Uncharacterized protein</fullName>
    </submittedName>
</protein>
<dbReference type="Proteomes" id="UP001432027">
    <property type="component" value="Unassembled WGS sequence"/>
</dbReference>
<sequence length="184" mass="20939">MRIIKAWTMFTRGSVSVVEWNSLITQNNLHPDCMGEGSILLLRRLNLQFACAIHLKLPLVPTKNLIVLPWKFDHSQIVARTIGDGSLLTDNHCDVVGTFDGCSITVHPTEEQHAAEIEQFCSWIRCSLISEGAHWRKFESMRKIIQLINRILTVHIRLSEQLAAEVCDFVVSYRADWMDGHSSV</sequence>
<keyword evidence="2" id="KW-1185">Reference proteome</keyword>
<dbReference type="EMBL" id="BTSX01000001">
    <property type="protein sequence ID" value="GMS79488.1"/>
    <property type="molecule type" value="Genomic_DNA"/>
</dbReference>
<evidence type="ECO:0000313" key="2">
    <source>
        <dbReference type="Proteomes" id="UP001432027"/>
    </source>
</evidence>
<accession>A0AAV5S9I4</accession>